<feature type="signal peptide" evidence="2">
    <location>
        <begin position="1"/>
        <end position="23"/>
    </location>
</feature>
<accession>A0A212TBP5</accession>
<evidence type="ECO:0000259" key="3">
    <source>
        <dbReference type="PROSITE" id="PS50914"/>
    </source>
</evidence>
<dbReference type="OrthoDB" id="5294487at2"/>
<dbReference type="InterPro" id="IPR051686">
    <property type="entry name" value="Lipoprotein_DolP"/>
</dbReference>
<gene>
    <name evidence="4" type="ORF">SAMN06295916_0894</name>
</gene>
<protein>
    <submittedName>
        <fullName evidence="4">Osmotically-inducible protein OsmY, contains BON domain</fullName>
    </submittedName>
</protein>
<evidence type="ECO:0000313" key="5">
    <source>
        <dbReference type="Proteomes" id="UP000197215"/>
    </source>
</evidence>
<feature type="chain" id="PRO_5013370039" evidence="2">
    <location>
        <begin position="24"/>
        <end position="206"/>
    </location>
</feature>
<dbReference type="Pfam" id="PF04972">
    <property type="entry name" value="BON"/>
    <property type="match status" value="2"/>
</dbReference>
<dbReference type="PANTHER" id="PTHR34606:SF4">
    <property type="entry name" value="OUTER MEMBRANE LIPOPROTEIN DOLP"/>
    <property type="match status" value="1"/>
</dbReference>
<reference evidence="4 5" key="1">
    <citation type="submission" date="2017-06" db="EMBL/GenBank/DDBJ databases">
        <authorList>
            <person name="Kim H.J."/>
            <person name="Triplett B.A."/>
        </authorList>
    </citation>
    <scope>NUCLEOTIDE SEQUENCE [LARGE SCALE GENOMIC DNA]</scope>
    <source>
        <strain evidence="4 5">MWH-VicM1</strain>
    </source>
</reference>
<dbReference type="InterPro" id="IPR014004">
    <property type="entry name" value="Transpt-assoc_nodulatn_dom_bac"/>
</dbReference>
<dbReference type="PROSITE" id="PS51257">
    <property type="entry name" value="PROKAR_LIPOPROTEIN"/>
    <property type="match status" value="1"/>
</dbReference>
<dbReference type="PROSITE" id="PS50914">
    <property type="entry name" value="BON"/>
    <property type="match status" value="2"/>
</dbReference>
<sequence length="206" mass="22065">MNKNLKRQTIKLMAASLSVTALAGCFPLVAGGMAGGALVIADRRNPGTQSIDRGIQLEAESFLIKKYGDNVHVNVSVFNRRVLLTGETRTEQLKSEVASSVKAMKNVSDVFNELVAAPLSGLSARTNDAYLTTRIKGAFLADKNVPSNSMKVVTEAGKVYLMGIVTEAEANVAVNIAREVPGVKQVTKVFDLISEADKRRLDGANK</sequence>
<dbReference type="Proteomes" id="UP000197215">
    <property type="component" value="Unassembled WGS sequence"/>
</dbReference>
<organism evidence="4 5">
    <name type="scientific">Polynucleobacter victoriensis</name>
    <dbReference type="NCBI Taxonomy" id="2049319"/>
    <lineage>
        <taxon>Bacteria</taxon>
        <taxon>Pseudomonadati</taxon>
        <taxon>Pseudomonadota</taxon>
        <taxon>Betaproteobacteria</taxon>
        <taxon>Burkholderiales</taxon>
        <taxon>Burkholderiaceae</taxon>
        <taxon>Polynucleobacter</taxon>
    </lineage>
</organism>
<dbReference type="EMBL" id="FYEX01000001">
    <property type="protein sequence ID" value="SNC63468.1"/>
    <property type="molecule type" value="Genomic_DNA"/>
</dbReference>
<evidence type="ECO:0000256" key="2">
    <source>
        <dbReference type="SAM" id="SignalP"/>
    </source>
</evidence>
<feature type="domain" description="BON" evidence="3">
    <location>
        <begin position="51"/>
        <end position="118"/>
    </location>
</feature>
<dbReference type="SMART" id="SM00749">
    <property type="entry name" value="BON"/>
    <property type="match status" value="2"/>
</dbReference>
<name>A0A212TBP5_9BURK</name>
<keyword evidence="5" id="KW-1185">Reference proteome</keyword>
<evidence type="ECO:0000313" key="4">
    <source>
        <dbReference type="EMBL" id="SNC63468.1"/>
    </source>
</evidence>
<dbReference type="RefSeq" id="WP_088812748.1">
    <property type="nucleotide sequence ID" value="NZ_FYEX01000001.1"/>
</dbReference>
<dbReference type="PANTHER" id="PTHR34606">
    <property type="entry name" value="BON DOMAIN-CONTAINING PROTEIN"/>
    <property type="match status" value="1"/>
</dbReference>
<dbReference type="AlphaFoldDB" id="A0A212TBP5"/>
<dbReference type="InterPro" id="IPR007055">
    <property type="entry name" value="BON_dom"/>
</dbReference>
<feature type="domain" description="BON" evidence="3">
    <location>
        <begin position="127"/>
        <end position="197"/>
    </location>
</feature>
<evidence type="ECO:0000256" key="1">
    <source>
        <dbReference type="ARBA" id="ARBA00022729"/>
    </source>
</evidence>
<proteinExistence type="predicted"/>
<keyword evidence="1 2" id="KW-0732">Signal</keyword>